<proteinExistence type="predicted"/>
<dbReference type="OrthoDB" id="4937452at2759"/>
<evidence type="ECO:0000313" key="2">
    <source>
        <dbReference type="EMBL" id="EXU98150.1"/>
    </source>
</evidence>
<evidence type="ECO:0000313" key="3">
    <source>
        <dbReference type="Proteomes" id="UP000030151"/>
    </source>
</evidence>
<feature type="compositionally biased region" description="Polar residues" evidence="1">
    <location>
        <begin position="30"/>
        <end position="40"/>
    </location>
</feature>
<dbReference type="EMBL" id="JELW01000029">
    <property type="protein sequence ID" value="EXU98150.1"/>
    <property type="molecule type" value="Genomic_DNA"/>
</dbReference>
<protein>
    <submittedName>
        <fullName evidence="2">Uncharacterized protein</fullName>
    </submittedName>
</protein>
<evidence type="ECO:0000256" key="1">
    <source>
        <dbReference type="SAM" id="MobiDB-lite"/>
    </source>
</evidence>
<sequence>METDTSLTAPPNTPEKNPYEGVCQRKVDAQSRNLDPTSCKSFYLPHEIIEISSESDGNSDEVTVPNSPRVVEEDINEGDQSSDNASRADADAAEDDVNDNNNNANDGSIVYSNSLLATDCLPDGGHARFANTAEGSSSKYGIITMRLDSPASKKYGAIGQKFGEDGHVDGSEGSGECSNGKLKRIYDRYESPPDKVPEHDPLSKRRRTAKRL</sequence>
<dbReference type="AlphaFoldDB" id="A0A0A1URI0"/>
<name>A0A0A1URI0_9HYPO</name>
<feature type="region of interest" description="Disordered" evidence="1">
    <location>
        <begin position="1"/>
        <end position="109"/>
    </location>
</feature>
<gene>
    <name evidence="2" type="ORF">X797_008756</name>
</gene>
<accession>A0A0A1URI0</accession>
<dbReference type="HOGENOM" id="CLU_1299984_0_0_1"/>
<dbReference type="Proteomes" id="UP000030151">
    <property type="component" value="Unassembled WGS sequence"/>
</dbReference>
<reference evidence="2 3" key="1">
    <citation type="submission" date="2014-02" db="EMBL/GenBank/DDBJ databases">
        <title>The genome sequence of the entomopathogenic fungus Metarhizium robertsii ARSEF 2575.</title>
        <authorList>
            <person name="Giuliano Garisto Donzelli B."/>
            <person name="Roe B.A."/>
            <person name="Macmil S.L."/>
            <person name="Krasnoff S.B."/>
            <person name="Gibson D.M."/>
        </authorList>
    </citation>
    <scope>NUCLEOTIDE SEQUENCE [LARGE SCALE GENOMIC DNA]</scope>
    <source>
        <strain evidence="2 3">ARSEF 2575</strain>
    </source>
</reference>
<comment type="caution">
    <text evidence="2">The sequence shown here is derived from an EMBL/GenBank/DDBJ whole genome shotgun (WGS) entry which is preliminary data.</text>
</comment>
<feature type="region of interest" description="Disordered" evidence="1">
    <location>
        <begin position="162"/>
        <end position="212"/>
    </location>
</feature>
<feature type="compositionally biased region" description="Polar residues" evidence="1">
    <location>
        <begin position="1"/>
        <end position="10"/>
    </location>
</feature>
<organism evidence="2 3">
    <name type="scientific">Metarhizium robertsii</name>
    <dbReference type="NCBI Taxonomy" id="568076"/>
    <lineage>
        <taxon>Eukaryota</taxon>
        <taxon>Fungi</taxon>
        <taxon>Dikarya</taxon>
        <taxon>Ascomycota</taxon>
        <taxon>Pezizomycotina</taxon>
        <taxon>Sordariomycetes</taxon>
        <taxon>Hypocreomycetidae</taxon>
        <taxon>Hypocreales</taxon>
        <taxon>Clavicipitaceae</taxon>
        <taxon>Metarhizium</taxon>
    </lineage>
</organism>
<feature type="compositionally biased region" description="Basic and acidic residues" evidence="1">
    <location>
        <begin position="184"/>
        <end position="203"/>
    </location>
</feature>
<feature type="compositionally biased region" description="Polar residues" evidence="1">
    <location>
        <begin position="52"/>
        <end position="66"/>
    </location>
</feature>